<dbReference type="SUPFAM" id="SSF52091">
    <property type="entry name" value="SpoIIaa-like"/>
    <property type="match status" value="1"/>
</dbReference>
<accession>A0A316HJF6</accession>
<gene>
    <name evidence="1" type="ORF">LX99_02199</name>
</gene>
<comment type="caution">
    <text evidence="1">The sequence shown here is derived from an EMBL/GenBank/DDBJ whole genome shotgun (WGS) entry which is preliminary data.</text>
</comment>
<dbReference type="Proteomes" id="UP000245678">
    <property type="component" value="Unassembled WGS sequence"/>
</dbReference>
<dbReference type="InterPro" id="IPR021866">
    <property type="entry name" value="SpoIIAA-like"/>
</dbReference>
<organism evidence="1 2">
    <name type="scientific">Mucilaginibacter oryzae</name>
    <dbReference type="NCBI Taxonomy" id="468058"/>
    <lineage>
        <taxon>Bacteria</taxon>
        <taxon>Pseudomonadati</taxon>
        <taxon>Bacteroidota</taxon>
        <taxon>Sphingobacteriia</taxon>
        <taxon>Sphingobacteriales</taxon>
        <taxon>Sphingobacteriaceae</taxon>
        <taxon>Mucilaginibacter</taxon>
    </lineage>
</organism>
<evidence type="ECO:0000313" key="1">
    <source>
        <dbReference type="EMBL" id="PWK78355.1"/>
    </source>
</evidence>
<dbReference type="EMBL" id="QGHA01000003">
    <property type="protein sequence ID" value="PWK78355.1"/>
    <property type="molecule type" value="Genomic_DNA"/>
</dbReference>
<dbReference type="Pfam" id="PF11964">
    <property type="entry name" value="SpoIIAA-like"/>
    <property type="match status" value="1"/>
</dbReference>
<keyword evidence="2" id="KW-1185">Reference proteome</keyword>
<dbReference type="InterPro" id="IPR036513">
    <property type="entry name" value="STAS_dom_sf"/>
</dbReference>
<protein>
    <submittedName>
        <fullName evidence="1">SpoIIAA-like protein</fullName>
    </submittedName>
</protein>
<dbReference type="InterPro" id="IPR038396">
    <property type="entry name" value="SpoIIAA-like_sf"/>
</dbReference>
<reference evidence="1 2" key="1">
    <citation type="submission" date="2018-05" db="EMBL/GenBank/DDBJ databases">
        <title>Genomic Encyclopedia of Archaeal and Bacterial Type Strains, Phase II (KMG-II): from individual species to whole genera.</title>
        <authorList>
            <person name="Goeker M."/>
        </authorList>
    </citation>
    <scope>NUCLEOTIDE SEQUENCE [LARGE SCALE GENOMIC DNA]</scope>
    <source>
        <strain evidence="1 2">DSM 19975</strain>
    </source>
</reference>
<evidence type="ECO:0000313" key="2">
    <source>
        <dbReference type="Proteomes" id="UP000245678"/>
    </source>
</evidence>
<dbReference type="Gene3D" id="3.40.50.10600">
    <property type="entry name" value="SpoIIaa-like domains"/>
    <property type="match status" value="1"/>
</dbReference>
<name>A0A316HJF6_9SPHI</name>
<dbReference type="AlphaFoldDB" id="A0A316HJF6"/>
<sequence>MLEHIKYLPSHVLGMHAVGHVTNDDYEKALQPLLEEKVKRVGKINFLLILETNIKNFSPGAWCGNVRLGLKYFTRWNKVAVVTDQEGVREFSHLFKYILPGSFEGYKLEELDEAIKWVTGIK</sequence>
<dbReference type="RefSeq" id="WP_022833524.1">
    <property type="nucleotide sequence ID" value="NZ_QGHA01000003.1"/>
</dbReference>
<proteinExistence type="predicted"/>